<dbReference type="EMBL" id="JACGWO010000005">
    <property type="protein sequence ID" value="KAK4426145.1"/>
    <property type="molecule type" value="Genomic_DNA"/>
</dbReference>
<name>A0AAE1Y9D9_9LAMI</name>
<reference evidence="2" key="1">
    <citation type="submission" date="2020-06" db="EMBL/GenBank/DDBJ databases">
        <authorList>
            <person name="Li T."/>
            <person name="Hu X."/>
            <person name="Zhang T."/>
            <person name="Song X."/>
            <person name="Zhang H."/>
            <person name="Dai N."/>
            <person name="Sheng W."/>
            <person name="Hou X."/>
            <person name="Wei L."/>
        </authorList>
    </citation>
    <scope>NUCLEOTIDE SEQUENCE</scope>
    <source>
        <strain evidence="2">3651</strain>
        <tissue evidence="2">Leaf</tissue>
    </source>
</reference>
<protein>
    <submittedName>
        <fullName evidence="2">Uncharacterized protein</fullName>
    </submittedName>
</protein>
<dbReference type="AlphaFoldDB" id="A0AAE1Y9D9"/>
<comment type="caution">
    <text evidence="2">The sequence shown here is derived from an EMBL/GenBank/DDBJ whole genome shotgun (WGS) entry which is preliminary data.</text>
</comment>
<accession>A0AAE1Y9D9</accession>
<proteinExistence type="predicted"/>
<evidence type="ECO:0000313" key="3">
    <source>
        <dbReference type="Proteomes" id="UP001293254"/>
    </source>
</evidence>
<sequence>MNWRAREAYRTTTDNISPPKINAVVSSRKHLLRLSSAEHFTKRRISRNSAYSPFLGLQLAKLGHRGLHVVSTGGECHERGNRSMSGLGRESRESAGGDWQLSVNACVRIWSE</sequence>
<evidence type="ECO:0000256" key="1">
    <source>
        <dbReference type="SAM" id="MobiDB-lite"/>
    </source>
</evidence>
<gene>
    <name evidence="2" type="ORF">Salat_1383000</name>
</gene>
<reference evidence="2" key="2">
    <citation type="journal article" date="2024" name="Plant">
        <title>Genomic evolution and insights into agronomic trait innovations of Sesamum species.</title>
        <authorList>
            <person name="Miao H."/>
            <person name="Wang L."/>
            <person name="Qu L."/>
            <person name="Liu H."/>
            <person name="Sun Y."/>
            <person name="Le M."/>
            <person name="Wang Q."/>
            <person name="Wei S."/>
            <person name="Zheng Y."/>
            <person name="Lin W."/>
            <person name="Duan Y."/>
            <person name="Cao H."/>
            <person name="Xiong S."/>
            <person name="Wang X."/>
            <person name="Wei L."/>
            <person name="Li C."/>
            <person name="Ma Q."/>
            <person name="Ju M."/>
            <person name="Zhao R."/>
            <person name="Li G."/>
            <person name="Mu C."/>
            <person name="Tian Q."/>
            <person name="Mei H."/>
            <person name="Zhang T."/>
            <person name="Gao T."/>
            <person name="Zhang H."/>
        </authorList>
    </citation>
    <scope>NUCLEOTIDE SEQUENCE</scope>
    <source>
        <strain evidence="2">3651</strain>
    </source>
</reference>
<evidence type="ECO:0000313" key="2">
    <source>
        <dbReference type="EMBL" id="KAK4426145.1"/>
    </source>
</evidence>
<organism evidence="2 3">
    <name type="scientific">Sesamum alatum</name>
    <dbReference type="NCBI Taxonomy" id="300844"/>
    <lineage>
        <taxon>Eukaryota</taxon>
        <taxon>Viridiplantae</taxon>
        <taxon>Streptophyta</taxon>
        <taxon>Embryophyta</taxon>
        <taxon>Tracheophyta</taxon>
        <taxon>Spermatophyta</taxon>
        <taxon>Magnoliopsida</taxon>
        <taxon>eudicotyledons</taxon>
        <taxon>Gunneridae</taxon>
        <taxon>Pentapetalae</taxon>
        <taxon>asterids</taxon>
        <taxon>lamiids</taxon>
        <taxon>Lamiales</taxon>
        <taxon>Pedaliaceae</taxon>
        <taxon>Sesamum</taxon>
    </lineage>
</organism>
<feature type="region of interest" description="Disordered" evidence="1">
    <location>
        <begin position="73"/>
        <end position="95"/>
    </location>
</feature>
<keyword evidence="3" id="KW-1185">Reference proteome</keyword>
<dbReference type="Proteomes" id="UP001293254">
    <property type="component" value="Unassembled WGS sequence"/>
</dbReference>